<evidence type="ECO:0000313" key="3">
    <source>
        <dbReference type="Proteomes" id="UP000226429"/>
    </source>
</evidence>
<evidence type="ECO:0000313" key="2">
    <source>
        <dbReference type="EMBL" id="RDH40364.1"/>
    </source>
</evidence>
<dbReference type="Proteomes" id="UP000226429">
    <property type="component" value="Unassembled WGS sequence"/>
</dbReference>
<dbReference type="PROSITE" id="PS50043">
    <property type="entry name" value="HTH_LUXR_2"/>
    <property type="match status" value="1"/>
</dbReference>
<dbReference type="GO" id="GO:0003677">
    <property type="term" value="F:DNA binding"/>
    <property type="evidence" value="ECO:0007669"/>
    <property type="project" value="InterPro"/>
</dbReference>
<gene>
    <name evidence="2" type="ORF">CFE62_004480</name>
</gene>
<dbReference type="InterPro" id="IPR036388">
    <property type="entry name" value="WH-like_DNA-bd_sf"/>
</dbReference>
<sequence length="117" mass="13229">MTENKTISNKTIVQLLEKLGNNNPSKIQIELVDALLLRSSIEQSVLFDQKLTSRERYCLLLAAKGKTVQDTAELMGVKISTVRTWRHKILSKLSCRSMAQAIFKGIHYGYLHPTNAQ</sequence>
<dbReference type="GO" id="GO:0006355">
    <property type="term" value="P:regulation of DNA-templated transcription"/>
    <property type="evidence" value="ECO:0007669"/>
    <property type="project" value="InterPro"/>
</dbReference>
<protein>
    <submittedName>
        <fullName evidence="2">Helix-turn-helix transcriptional regulator</fullName>
    </submittedName>
</protein>
<reference evidence="2 3" key="1">
    <citation type="journal article" date="2017" name="Int. J. Syst. Evol. Microbiol.">
        <title>Aquarickettsiella crustaci n. gen. n. sp. (Gammaproteobacteria: Legionellales: Coxiellaceae); a bacterial pathogen of the freshwater crustacean: Gammarus fossarum (Malacostraca: Amphipoda).</title>
        <authorList>
            <person name="Bojko J."/>
            <person name="Dunn A.M."/>
            <person name="Stebbing P.D."/>
            <person name="Van Aerle R."/>
            <person name="Bacela-Spychalska K."/>
            <person name="Bean T.P."/>
            <person name="Stentiford G.D."/>
        </authorList>
    </citation>
    <scope>NUCLEOTIDE SEQUENCE [LARGE SCALE GENOMIC DNA]</scope>
    <source>
        <strain evidence="2">RA15029</strain>
    </source>
</reference>
<evidence type="ECO:0000259" key="1">
    <source>
        <dbReference type="PROSITE" id="PS50043"/>
    </source>
</evidence>
<name>A0A370CIV0_9COXI</name>
<dbReference type="Pfam" id="PF00196">
    <property type="entry name" value="GerE"/>
    <property type="match status" value="1"/>
</dbReference>
<dbReference type="CDD" id="cd06170">
    <property type="entry name" value="LuxR_C_like"/>
    <property type="match status" value="1"/>
</dbReference>
<reference evidence="2 3" key="2">
    <citation type="journal article" date="2018" name="J. Invertebr. Pathol.">
        <title>'Candidatus Aquirickettsiella gammari' (Gammaproteobacteria: Legionellales: Coxiellaceae): A bacterial pathogen of the freshwater crustacean Gammarus fossarum (Malacostraca: Amphipoda).</title>
        <authorList>
            <person name="Bojko J."/>
            <person name="Dunn A.M."/>
            <person name="Stebbing P.D."/>
            <person name="van Aerle R."/>
            <person name="Bacela-Spychalska K."/>
            <person name="Bean T.P."/>
            <person name="Urrutia A."/>
            <person name="Stentiford G.D."/>
        </authorList>
    </citation>
    <scope>NUCLEOTIDE SEQUENCE [LARGE SCALE GENOMIC DNA]</scope>
    <source>
        <strain evidence="2">RA15029</strain>
    </source>
</reference>
<dbReference type="InterPro" id="IPR016032">
    <property type="entry name" value="Sig_transdc_resp-reg_C-effctor"/>
</dbReference>
<keyword evidence="3" id="KW-1185">Reference proteome</keyword>
<dbReference type="EMBL" id="NMOS02000010">
    <property type="protein sequence ID" value="RDH40364.1"/>
    <property type="molecule type" value="Genomic_DNA"/>
</dbReference>
<comment type="caution">
    <text evidence="2">The sequence shown here is derived from an EMBL/GenBank/DDBJ whole genome shotgun (WGS) entry which is preliminary data.</text>
</comment>
<dbReference type="SUPFAM" id="SSF46894">
    <property type="entry name" value="C-terminal effector domain of the bipartite response regulators"/>
    <property type="match status" value="1"/>
</dbReference>
<dbReference type="PRINTS" id="PR00038">
    <property type="entry name" value="HTHLUXR"/>
</dbReference>
<organism evidence="2 3">
    <name type="scientific">Candidatus Aquirickettsiella gammari</name>
    <dbReference type="NCBI Taxonomy" id="2016198"/>
    <lineage>
        <taxon>Bacteria</taxon>
        <taxon>Pseudomonadati</taxon>
        <taxon>Pseudomonadota</taxon>
        <taxon>Gammaproteobacteria</taxon>
        <taxon>Legionellales</taxon>
        <taxon>Coxiellaceae</taxon>
        <taxon>Candidatus Aquirickettsiella</taxon>
    </lineage>
</organism>
<proteinExistence type="predicted"/>
<feature type="domain" description="HTH luxR-type" evidence="1">
    <location>
        <begin position="44"/>
        <end position="109"/>
    </location>
</feature>
<accession>A0A370CIV0</accession>
<dbReference type="InterPro" id="IPR000792">
    <property type="entry name" value="Tscrpt_reg_LuxR_C"/>
</dbReference>
<dbReference type="SMART" id="SM00421">
    <property type="entry name" value="HTH_LUXR"/>
    <property type="match status" value="1"/>
</dbReference>
<dbReference type="AlphaFoldDB" id="A0A370CIV0"/>
<dbReference type="Gene3D" id="1.10.10.10">
    <property type="entry name" value="Winged helix-like DNA-binding domain superfamily/Winged helix DNA-binding domain"/>
    <property type="match status" value="1"/>
</dbReference>